<proteinExistence type="predicted"/>
<keyword evidence="3" id="KW-1185">Reference proteome</keyword>
<organism evidence="2 3">
    <name type="scientific">Talaromyces proteolyticus</name>
    <dbReference type="NCBI Taxonomy" id="1131652"/>
    <lineage>
        <taxon>Eukaryota</taxon>
        <taxon>Fungi</taxon>
        <taxon>Dikarya</taxon>
        <taxon>Ascomycota</taxon>
        <taxon>Pezizomycotina</taxon>
        <taxon>Eurotiomycetes</taxon>
        <taxon>Eurotiomycetidae</taxon>
        <taxon>Eurotiales</taxon>
        <taxon>Trichocomaceae</taxon>
        <taxon>Talaromyces</taxon>
        <taxon>Talaromyces sect. Bacilispori</taxon>
    </lineage>
</organism>
<evidence type="ECO:0000313" key="2">
    <source>
        <dbReference type="EMBL" id="KAH8698976.1"/>
    </source>
</evidence>
<evidence type="ECO:0000256" key="1">
    <source>
        <dbReference type="SAM" id="Phobius"/>
    </source>
</evidence>
<dbReference type="RefSeq" id="XP_046073440.1">
    <property type="nucleotide sequence ID" value="XM_046209530.1"/>
</dbReference>
<gene>
    <name evidence="2" type="ORF">BGW36DRAFT_153235</name>
</gene>
<dbReference type="EMBL" id="JAJTJA010000005">
    <property type="protein sequence ID" value="KAH8698976.1"/>
    <property type="molecule type" value="Genomic_DNA"/>
</dbReference>
<name>A0AAD4KYQ4_9EURO</name>
<reference evidence="2" key="1">
    <citation type="submission" date="2021-12" db="EMBL/GenBank/DDBJ databases">
        <title>Convergent genome expansion in fungi linked to evolution of root-endophyte symbiosis.</title>
        <authorList>
            <consortium name="DOE Joint Genome Institute"/>
            <person name="Ke Y.-H."/>
            <person name="Bonito G."/>
            <person name="Liao H.-L."/>
            <person name="Looney B."/>
            <person name="Rojas-Flechas A."/>
            <person name="Nash J."/>
            <person name="Hameed K."/>
            <person name="Schadt C."/>
            <person name="Martin F."/>
            <person name="Crous P.W."/>
            <person name="Miettinen O."/>
            <person name="Magnuson J.K."/>
            <person name="Labbe J."/>
            <person name="Jacobson D."/>
            <person name="Doktycz M.J."/>
            <person name="Veneault-Fourrey C."/>
            <person name="Kuo A."/>
            <person name="Mondo S."/>
            <person name="Calhoun S."/>
            <person name="Riley R."/>
            <person name="Ohm R."/>
            <person name="LaButti K."/>
            <person name="Andreopoulos B."/>
            <person name="Pangilinan J."/>
            <person name="Nolan M."/>
            <person name="Tritt A."/>
            <person name="Clum A."/>
            <person name="Lipzen A."/>
            <person name="Daum C."/>
            <person name="Barry K."/>
            <person name="Grigoriev I.V."/>
            <person name="Vilgalys R."/>
        </authorList>
    </citation>
    <scope>NUCLEOTIDE SEQUENCE</scope>
    <source>
        <strain evidence="2">PMI_201</strain>
    </source>
</reference>
<comment type="caution">
    <text evidence="2">The sequence shown here is derived from an EMBL/GenBank/DDBJ whole genome shotgun (WGS) entry which is preliminary data.</text>
</comment>
<dbReference type="Proteomes" id="UP001201262">
    <property type="component" value="Unassembled WGS sequence"/>
</dbReference>
<keyword evidence="1" id="KW-0812">Transmembrane</keyword>
<keyword evidence="1" id="KW-0472">Membrane</keyword>
<evidence type="ECO:0000313" key="3">
    <source>
        <dbReference type="Proteomes" id="UP001201262"/>
    </source>
</evidence>
<feature type="transmembrane region" description="Helical" evidence="1">
    <location>
        <begin position="64"/>
        <end position="83"/>
    </location>
</feature>
<feature type="transmembrane region" description="Helical" evidence="1">
    <location>
        <begin position="133"/>
        <end position="151"/>
    </location>
</feature>
<protein>
    <submittedName>
        <fullName evidence="2">Uncharacterized protein</fullName>
    </submittedName>
</protein>
<sequence length="172" mass="20060">MCFPRHLRRGHHTLRIPVSALPCNSRRSYHRLGTAYLTEYQQRRYSAFRCAQVGFAQPCLRDQLMICWLSLLSIVAIFQYHYLAENNIIAICVIIARLCHQLQQLPVLLADSLYLLPSFQQHSLAAPPYPQPSYFVTVIFVLHPLYAAWLCRLESFFAFKKYDNTTHEIIDS</sequence>
<accession>A0AAD4KYQ4</accession>
<dbReference type="AlphaFoldDB" id="A0AAD4KYQ4"/>
<keyword evidence="1" id="KW-1133">Transmembrane helix</keyword>
<dbReference type="GeneID" id="70239817"/>